<feature type="domain" description="AMP-dependent synthetase/ligase" evidence="3">
    <location>
        <begin position="31"/>
        <end position="440"/>
    </location>
</feature>
<dbReference type="InterPro" id="IPR042099">
    <property type="entry name" value="ANL_N_sf"/>
</dbReference>
<dbReference type="GO" id="GO:0016874">
    <property type="term" value="F:ligase activity"/>
    <property type="evidence" value="ECO:0007669"/>
    <property type="project" value="UniProtKB-KW"/>
</dbReference>
<dbReference type="SUPFAM" id="SSF56801">
    <property type="entry name" value="Acetyl-CoA synthetase-like"/>
    <property type="match status" value="1"/>
</dbReference>
<keyword evidence="1" id="KW-0547">Nucleotide-binding</keyword>
<proteinExistence type="predicted"/>
<name>A0ABT1LVN7_9MYCO</name>
<dbReference type="PROSITE" id="PS00455">
    <property type="entry name" value="AMP_BINDING"/>
    <property type="match status" value="1"/>
</dbReference>
<dbReference type="CDD" id="cd05907">
    <property type="entry name" value="VL_LC_FACS_like"/>
    <property type="match status" value="1"/>
</dbReference>
<dbReference type="RefSeq" id="WP_255057937.1">
    <property type="nucleotide sequence ID" value="NZ_JANDBD010000001.1"/>
</dbReference>
<keyword evidence="5" id="KW-1185">Reference proteome</keyword>
<dbReference type="Proteomes" id="UP001651690">
    <property type="component" value="Unassembled WGS sequence"/>
</dbReference>
<dbReference type="Pfam" id="PF00501">
    <property type="entry name" value="AMP-binding"/>
    <property type="match status" value="1"/>
</dbReference>
<evidence type="ECO:0000313" key="4">
    <source>
        <dbReference type="EMBL" id="MCP9270964.1"/>
    </source>
</evidence>
<dbReference type="EMBL" id="JANDBD010000001">
    <property type="protein sequence ID" value="MCP9270964.1"/>
    <property type="molecule type" value="Genomic_DNA"/>
</dbReference>
<protein>
    <submittedName>
        <fullName evidence="4">Long-chain fatty acid--CoA ligase</fullName>
    </submittedName>
</protein>
<evidence type="ECO:0000259" key="3">
    <source>
        <dbReference type="Pfam" id="PF00501"/>
    </source>
</evidence>
<dbReference type="InterPro" id="IPR020845">
    <property type="entry name" value="AMP-binding_CS"/>
</dbReference>
<accession>A0ABT1LVN7</accession>
<keyword evidence="2" id="KW-0067">ATP-binding</keyword>
<gene>
    <name evidence="4" type="ORF">NM203_02050</name>
</gene>
<sequence length="613" mass="66210">MRDDAGPALLTIAVDEILNRTPSIGRMLLNRVAVTPSAEAFRFPDDGGWASVTWRQVGDRTRRITAGLIALGIAPEERVALASSTRYEWVLVDLAIMCAGAATTTLYPTTNARDVAFIVANSGSRVVVAEDQSQVDKLLTHRAELPDVMKVVIVDGTGDGDLVITLSELEALGEGLLSQSPDVVERRVDDIRPDHLASIIYTSGTTGRPKGVLLPHRAWIYTAAAIDALDILGPDDLNYLWLPLAHAFGKVMLALPLLIGFPTAIDGRVDRIVENLAVVHPTFMAAAPRIFKKAHARIQATMAAEGGLKKRLFDWAIGVGIDASEARETGRRPSRMLSIQHAIADRLVFSTVRKRFGGRLRFFVSAAAPLNHDIAQWFDAVGIIVLEGYGLTETAAASFINRPNAYRFGTVGLPFPGTEVRIAGDGEILLRGPGVMTGYHDLPEATAEALDGDGWLYTGDIGSLDGDGFLRITDRKKDLFKTSQGKYVAPSAISAAFKAICPYSSEMIVLGDARPYCVALVSLDGDAITDWATDHGLANAPFAEIARADATRDLIGGYVDELNEQLNRWEQVKKFAILDRELSIAAGDLTPSLKAKRNVILENFADVIAGLYA</sequence>
<reference evidence="4 5" key="1">
    <citation type="submission" date="2022-06" db="EMBL/GenBank/DDBJ databases">
        <title>Mycolicibacterium sp. CAU 1645 isolated from seawater.</title>
        <authorList>
            <person name="Kim W."/>
        </authorList>
    </citation>
    <scope>NUCLEOTIDE SEQUENCE [LARGE SCALE GENOMIC DNA]</scope>
    <source>
        <strain evidence="4 5">CAU 1645</strain>
    </source>
</reference>
<evidence type="ECO:0000256" key="2">
    <source>
        <dbReference type="ARBA" id="ARBA00022840"/>
    </source>
</evidence>
<evidence type="ECO:0000256" key="1">
    <source>
        <dbReference type="ARBA" id="ARBA00022741"/>
    </source>
</evidence>
<keyword evidence="4" id="KW-0436">Ligase</keyword>
<dbReference type="PANTHER" id="PTHR43272:SF33">
    <property type="entry name" value="AMP-BINDING DOMAIN-CONTAINING PROTEIN-RELATED"/>
    <property type="match status" value="1"/>
</dbReference>
<dbReference type="InterPro" id="IPR000873">
    <property type="entry name" value="AMP-dep_synth/lig_dom"/>
</dbReference>
<dbReference type="Gene3D" id="3.40.50.12780">
    <property type="entry name" value="N-terminal domain of ligase-like"/>
    <property type="match status" value="2"/>
</dbReference>
<evidence type="ECO:0000313" key="5">
    <source>
        <dbReference type="Proteomes" id="UP001651690"/>
    </source>
</evidence>
<comment type="caution">
    <text evidence="4">The sequence shown here is derived from an EMBL/GenBank/DDBJ whole genome shotgun (WGS) entry which is preliminary data.</text>
</comment>
<dbReference type="PANTHER" id="PTHR43272">
    <property type="entry name" value="LONG-CHAIN-FATTY-ACID--COA LIGASE"/>
    <property type="match status" value="1"/>
</dbReference>
<organism evidence="4 5">
    <name type="scientific">Mycolicibacterium arenosum</name>
    <dbReference type="NCBI Taxonomy" id="2952157"/>
    <lineage>
        <taxon>Bacteria</taxon>
        <taxon>Bacillati</taxon>
        <taxon>Actinomycetota</taxon>
        <taxon>Actinomycetes</taxon>
        <taxon>Mycobacteriales</taxon>
        <taxon>Mycobacteriaceae</taxon>
        <taxon>Mycolicibacterium</taxon>
    </lineage>
</organism>